<proteinExistence type="predicted"/>
<accession>A0A6C0E9W9</accession>
<sequence>MSDNIDIITNALEYYDSNNEKYQKIFKNAKYFKYVDSNSDIDHDKLILLDENKKEIFQSRIEIIGMYVANTNIWTWGWAITRFTKNLTFLVKKLINYGIELDPSAAMLKDELINSRFKISHPIQLDIHCAIASYLTKKPIVYKLFYEQNYIKEARDKNELYEIKVPKSNFFIYYFFFIDNPDD</sequence>
<evidence type="ECO:0000313" key="1">
    <source>
        <dbReference type="EMBL" id="QHT25936.1"/>
    </source>
</evidence>
<name>A0A6C0E9W9_9ZZZZ</name>
<dbReference type="InterPro" id="IPR049249">
    <property type="entry name" value="DUF6882"/>
</dbReference>
<dbReference type="EMBL" id="MN739776">
    <property type="protein sequence ID" value="QHT25936.1"/>
    <property type="molecule type" value="Genomic_DNA"/>
</dbReference>
<protein>
    <submittedName>
        <fullName evidence="1">Uncharacterized protein</fullName>
    </submittedName>
</protein>
<organism evidence="1">
    <name type="scientific">viral metagenome</name>
    <dbReference type="NCBI Taxonomy" id="1070528"/>
    <lineage>
        <taxon>unclassified sequences</taxon>
        <taxon>metagenomes</taxon>
        <taxon>organismal metagenomes</taxon>
    </lineage>
</organism>
<dbReference type="AlphaFoldDB" id="A0A6C0E9W9"/>
<dbReference type="Pfam" id="PF21813">
    <property type="entry name" value="DUF6882"/>
    <property type="match status" value="1"/>
</dbReference>
<reference evidence="1" key="1">
    <citation type="journal article" date="2020" name="Nature">
        <title>Giant virus diversity and host interactions through global metagenomics.</title>
        <authorList>
            <person name="Schulz F."/>
            <person name="Roux S."/>
            <person name="Paez-Espino D."/>
            <person name="Jungbluth S."/>
            <person name="Walsh D.A."/>
            <person name="Denef V.J."/>
            <person name="McMahon K.D."/>
            <person name="Konstantinidis K.T."/>
            <person name="Eloe-Fadrosh E.A."/>
            <person name="Kyrpides N.C."/>
            <person name="Woyke T."/>
        </authorList>
    </citation>
    <scope>NUCLEOTIDE SEQUENCE</scope>
    <source>
        <strain evidence="1">GVMAG-M-3300023179-27</strain>
    </source>
</reference>